<organism evidence="2 3">
    <name type="scientific">Pannus brasiliensis CCIBt3594</name>
    <dbReference type="NCBI Taxonomy" id="1427578"/>
    <lineage>
        <taxon>Bacteria</taxon>
        <taxon>Bacillati</taxon>
        <taxon>Cyanobacteriota</taxon>
        <taxon>Cyanophyceae</taxon>
        <taxon>Oscillatoriophycideae</taxon>
        <taxon>Chroococcales</taxon>
        <taxon>Microcystaceae</taxon>
        <taxon>Pannus</taxon>
    </lineage>
</organism>
<dbReference type="InterPro" id="IPR000182">
    <property type="entry name" value="GNAT_dom"/>
</dbReference>
<name>A0AAW9QXV4_9CHRO</name>
<dbReference type="RefSeq" id="WP_332865817.1">
    <property type="nucleotide sequence ID" value="NZ_JBAFSM010000027.1"/>
</dbReference>
<dbReference type="CDD" id="cd04301">
    <property type="entry name" value="NAT_SF"/>
    <property type="match status" value="1"/>
</dbReference>
<proteinExistence type="predicted"/>
<evidence type="ECO:0000313" key="3">
    <source>
        <dbReference type="Proteomes" id="UP001328733"/>
    </source>
</evidence>
<comment type="caution">
    <text evidence="2">The sequence shown here is derived from an EMBL/GenBank/DDBJ whole genome shotgun (WGS) entry which is preliminary data.</text>
</comment>
<dbReference type="Proteomes" id="UP001328733">
    <property type="component" value="Unassembled WGS sequence"/>
</dbReference>
<keyword evidence="3" id="KW-1185">Reference proteome</keyword>
<protein>
    <submittedName>
        <fullName evidence="2">GNAT family N-acetyltransferase</fullName>
        <ecNumber evidence="2">2.3.1.-</ecNumber>
    </submittedName>
</protein>
<dbReference type="PROSITE" id="PS51186">
    <property type="entry name" value="GNAT"/>
    <property type="match status" value="1"/>
</dbReference>
<dbReference type="EC" id="2.3.1.-" evidence="2"/>
<dbReference type="Pfam" id="PF13673">
    <property type="entry name" value="Acetyltransf_10"/>
    <property type="match status" value="1"/>
</dbReference>
<evidence type="ECO:0000313" key="2">
    <source>
        <dbReference type="EMBL" id="MEG3438336.1"/>
    </source>
</evidence>
<dbReference type="SUPFAM" id="SSF55729">
    <property type="entry name" value="Acyl-CoA N-acyltransferases (Nat)"/>
    <property type="match status" value="1"/>
</dbReference>
<accession>A0AAW9QXV4</accession>
<dbReference type="Gene3D" id="3.40.630.30">
    <property type="match status" value="1"/>
</dbReference>
<dbReference type="InterPro" id="IPR039143">
    <property type="entry name" value="GNPNAT1-like"/>
</dbReference>
<dbReference type="GO" id="GO:0004343">
    <property type="term" value="F:glucosamine 6-phosphate N-acetyltransferase activity"/>
    <property type="evidence" value="ECO:0007669"/>
    <property type="project" value="TreeGrafter"/>
</dbReference>
<evidence type="ECO:0000259" key="1">
    <source>
        <dbReference type="PROSITE" id="PS51186"/>
    </source>
</evidence>
<dbReference type="PANTHER" id="PTHR13355">
    <property type="entry name" value="GLUCOSAMINE 6-PHOSPHATE N-ACETYLTRANSFERASE"/>
    <property type="match status" value="1"/>
</dbReference>
<sequence>MSVTIRQVAYTEEIVAIQAIRREVFQEEQGVPAELEFDGLDEDCWHLLAYFGKNPVGTARIRNLDKETAKIERLAVLKSARGSGIGRRLMERAIDLASNNPDTSRVVINAQEYVKGLYEKLGFEVVGDRFDEAGIPHVKMVRVTRAEIDR</sequence>
<keyword evidence="2" id="KW-0808">Transferase</keyword>
<feature type="domain" description="N-acetyltransferase" evidence="1">
    <location>
        <begin position="3"/>
        <end position="145"/>
    </location>
</feature>
<gene>
    <name evidence="2" type="ORF">V0288_14495</name>
</gene>
<reference evidence="2 3" key="1">
    <citation type="submission" date="2024-01" db="EMBL/GenBank/DDBJ databases">
        <title>Genomic insights into the taxonomy and metabolism of the cyanobacterium Pannus brasiliensis CCIBt3594.</title>
        <authorList>
            <person name="Machado M."/>
            <person name="Botero N.B."/>
            <person name="Andreote A.P.D."/>
            <person name="Feitosa A.M.T."/>
            <person name="Popin R."/>
            <person name="Sivonen K."/>
            <person name="Fiore M.F."/>
        </authorList>
    </citation>
    <scope>NUCLEOTIDE SEQUENCE [LARGE SCALE GENOMIC DNA]</scope>
    <source>
        <strain evidence="2 3">CCIBt3594</strain>
    </source>
</reference>
<keyword evidence="2" id="KW-0012">Acyltransferase</keyword>
<dbReference type="InterPro" id="IPR016181">
    <property type="entry name" value="Acyl_CoA_acyltransferase"/>
</dbReference>
<dbReference type="PANTHER" id="PTHR13355:SF11">
    <property type="entry name" value="GLUCOSAMINE 6-PHOSPHATE N-ACETYLTRANSFERASE"/>
    <property type="match status" value="1"/>
</dbReference>
<dbReference type="EMBL" id="JBAFSM010000027">
    <property type="protein sequence ID" value="MEG3438336.1"/>
    <property type="molecule type" value="Genomic_DNA"/>
</dbReference>
<dbReference type="AlphaFoldDB" id="A0AAW9QXV4"/>